<accession>A0A9P5PAH6</accession>
<dbReference type="Proteomes" id="UP000772434">
    <property type="component" value="Unassembled WGS sequence"/>
</dbReference>
<dbReference type="OrthoDB" id="10014216at2759"/>
<evidence type="ECO:0000313" key="2">
    <source>
        <dbReference type="Proteomes" id="UP000772434"/>
    </source>
</evidence>
<dbReference type="InterPro" id="IPR023214">
    <property type="entry name" value="HAD_sf"/>
</dbReference>
<feature type="non-terminal residue" evidence="1">
    <location>
        <position position="1"/>
    </location>
</feature>
<dbReference type="EMBL" id="JADNRY010000271">
    <property type="protein sequence ID" value="KAF9059908.1"/>
    <property type="molecule type" value="Genomic_DNA"/>
</dbReference>
<reference evidence="1" key="1">
    <citation type="submission" date="2020-11" db="EMBL/GenBank/DDBJ databases">
        <authorList>
            <consortium name="DOE Joint Genome Institute"/>
            <person name="Ahrendt S."/>
            <person name="Riley R."/>
            <person name="Andreopoulos W."/>
            <person name="Labutti K."/>
            <person name="Pangilinan J."/>
            <person name="Ruiz-Duenas F.J."/>
            <person name="Barrasa J.M."/>
            <person name="Sanchez-Garcia M."/>
            <person name="Camarero S."/>
            <person name="Miyauchi S."/>
            <person name="Serrano A."/>
            <person name="Linde D."/>
            <person name="Babiker R."/>
            <person name="Drula E."/>
            <person name="Ayuso-Fernandez I."/>
            <person name="Pacheco R."/>
            <person name="Padilla G."/>
            <person name="Ferreira P."/>
            <person name="Barriuso J."/>
            <person name="Kellner H."/>
            <person name="Castanera R."/>
            <person name="Alfaro M."/>
            <person name="Ramirez L."/>
            <person name="Pisabarro A.G."/>
            <person name="Kuo A."/>
            <person name="Tritt A."/>
            <person name="Lipzen A."/>
            <person name="He G."/>
            <person name="Yan M."/>
            <person name="Ng V."/>
            <person name="Cullen D."/>
            <person name="Martin F."/>
            <person name="Rosso M.-N."/>
            <person name="Henrissat B."/>
            <person name="Hibbett D."/>
            <person name="Martinez A.T."/>
            <person name="Grigoriev I.V."/>
        </authorList>
    </citation>
    <scope>NUCLEOTIDE SEQUENCE</scope>
    <source>
        <strain evidence="1">AH 40177</strain>
    </source>
</reference>
<sequence>DMSTAKHADGLFVKEKDYRENDLAAYCTKLGIKHILLSNFSKALPVVQDVVRGEKSVNEV</sequence>
<organism evidence="1 2">
    <name type="scientific">Rhodocollybia butyracea</name>
    <dbReference type="NCBI Taxonomy" id="206335"/>
    <lineage>
        <taxon>Eukaryota</taxon>
        <taxon>Fungi</taxon>
        <taxon>Dikarya</taxon>
        <taxon>Basidiomycota</taxon>
        <taxon>Agaricomycotina</taxon>
        <taxon>Agaricomycetes</taxon>
        <taxon>Agaricomycetidae</taxon>
        <taxon>Agaricales</taxon>
        <taxon>Marasmiineae</taxon>
        <taxon>Omphalotaceae</taxon>
        <taxon>Rhodocollybia</taxon>
    </lineage>
</organism>
<keyword evidence="2" id="KW-1185">Reference proteome</keyword>
<comment type="caution">
    <text evidence="1">The sequence shown here is derived from an EMBL/GenBank/DDBJ whole genome shotgun (WGS) entry which is preliminary data.</text>
</comment>
<protein>
    <submittedName>
        <fullName evidence="1">Uncharacterized protein</fullName>
    </submittedName>
</protein>
<gene>
    <name evidence="1" type="ORF">BDP27DRAFT_1237774</name>
</gene>
<proteinExistence type="predicted"/>
<dbReference type="Gene3D" id="3.40.50.1000">
    <property type="entry name" value="HAD superfamily/HAD-like"/>
    <property type="match status" value="1"/>
</dbReference>
<name>A0A9P5PAH6_9AGAR</name>
<dbReference type="AlphaFoldDB" id="A0A9P5PAH6"/>
<evidence type="ECO:0000313" key="1">
    <source>
        <dbReference type="EMBL" id="KAF9059908.1"/>
    </source>
</evidence>